<evidence type="ECO:0000256" key="1">
    <source>
        <dbReference type="ARBA" id="ARBA00022553"/>
    </source>
</evidence>
<dbReference type="PANTHER" id="PTHR44591">
    <property type="entry name" value="STRESS RESPONSE REGULATOR PROTEIN 1"/>
    <property type="match status" value="1"/>
</dbReference>
<evidence type="ECO:0000256" key="2">
    <source>
        <dbReference type="PROSITE-ProRule" id="PRU00169"/>
    </source>
</evidence>
<accession>A0A1Y6C0J8</accession>
<evidence type="ECO:0000259" key="3">
    <source>
        <dbReference type="PROSITE" id="PS50110"/>
    </source>
</evidence>
<proteinExistence type="predicted"/>
<keyword evidence="5" id="KW-1185">Reference proteome</keyword>
<dbReference type="Proteomes" id="UP000192907">
    <property type="component" value="Unassembled WGS sequence"/>
</dbReference>
<protein>
    <submittedName>
        <fullName evidence="4">Response regulator receiver protein</fullName>
    </submittedName>
</protein>
<dbReference type="SMART" id="SM00448">
    <property type="entry name" value="REC"/>
    <property type="match status" value="1"/>
</dbReference>
<evidence type="ECO:0000313" key="5">
    <source>
        <dbReference type="Proteomes" id="UP000192907"/>
    </source>
</evidence>
<feature type="domain" description="Response regulatory" evidence="3">
    <location>
        <begin position="2"/>
        <end position="117"/>
    </location>
</feature>
<reference evidence="5" key="1">
    <citation type="submission" date="2017-04" db="EMBL/GenBank/DDBJ databases">
        <authorList>
            <person name="Varghese N."/>
            <person name="Submissions S."/>
        </authorList>
    </citation>
    <scope>NUCLEOTIDE SEQUENCE [LARGE SCALE GENOMIC DNA]</scope>
    <source>
        <strain evidence="5">RKEM611</strain>
    </source>
</reference>
<dbReference type="SUPFAM" id="SSF52172">
    <property type="entry name" value="CheY-like"/>
    <property type="match status" value="1"/>
</dbReference>
<dbReference type="PROSITE" id="PS50110">
    <property type="entry name" value="RESPONSE_REGULATORY"/>
    <property type="match status" value="1"/>
</dbReference>
<feature type="modified residue" description="4-aspartylphosphate" evidence="2">
    <location>
        <position position="52"/>
    </location>
</feature>
<name>A0A1Y6C0J8_9BACT</name>
<dbReference type="RefSeq" id="WP_132319344.1">
    <property type="nucleotide sequence ID" value="NZ_FWZT01000009.1"/>
</dbReference>
<dbReference type="PANTHER" id="PTHR44591:SF3">
    <property type="entry name" value="RESPONSE REGULATORY DOMAIN-CONTAINING PROTEIN"/>
    <property type="match status" value="1"/>
</dbReference>
<dbReference type="InterPro" id="IPR011006">
    <property type="entry name" value="CheY-like_superfamily"/>
</dbReference>
<dbReference type="STRING" id="1513793.SAMN06296036_10996"/>
<gene>
    <name evidence="4" type="ORF">SAMN06296036_10996</name>
</gene>
<dbReference type="InterPro" id="IPR001789">
    <property type="entry name" value="Sig_transdc_resp-reg_receiver"/>
</dbReference>
<sequence length="122" mass="13530">MKILVTDDSRSVHGFIEAMFVDTPHELEHAYDGTEALDQIKGGLSVDVILLDWEMPQLSGVEALKALREQGCAIPILMVTSRNNVKNIAEALEGGANEYIMKPFTKDILFEKLEMVLGRKVA</sequence>
<dbReference type="InterPro" id="IPR050595">
    <property type="entry name" value="Bact_response_regulator"/>
</dbReference>
<dbReference type="Pfam" id="PF00072">
    <property type="entry name" value="Response_reg"/>
    <property type="match status" value="1"/>
</dbReference>
<dbReference type="AlphaFoldDB" id="A0A1Y6C0J8"/>
<dbReference type="EMBL" id="FWZT01000009">
    <property type="protein sequence ID" value="SMF29349.1"/>
    <property type="molecule type" value="Genomic_DNA"/>
</dbReference>
<dbReference type="GO" id="GO:0000160">
    <property type="term" value="P:phosphorelay signal transduction system"/>
    <property type="evidence" value="ECO:0007669"/>
    <property type="project" value="InterPro"/>
</dbReference>
<dbReference type="Gene3D" id="3.40.50.2300">
    <property type="match status" value="1"/>
</dbReference>
<dbReference type="OrthoDB" id="9801101at2"/>
<organism evidence="4 5">
    <name type="scientific">Pseudobacteriovorax antillogorgiicola</name>
    <dbReference type="NCBI Taxonomy" id="1513793"/>
    <lineage>
        <taxon>Bacteria</taxon>
        <taxon>Pseudomonadati</taxon>
        <taxon>Bdellovibrionota</taxon>
        <taxon>Oligoflexia</taxon>
        <taxon>Oligoflexales</taxon>
        <taxon>Pseudobacteriovoracaceae</taxon>
        <taxon>Pseudobacteriovorax</taxon>
    </lineage>
</organism>
<evidence type="ECO:0000313" key="4">
    <source>
        <dbReference type="EMBL" id="SMF29349.1"/>
    </source>
</evidence>
<keyword evidence="1 2" id="KW-0597">Phosphoprotein</keyword>